<evidence type="ECO:0000313" key="15">
    <source>
        <dbReference type="EMBL" id="MBI5248198.1"/>
    </source>
</evidence>
<dbReference type="GO" id="GO:0005525">
    <property type="term" value="F:GTP binding"/>
    <property type="evidence" value="ECO:0007669"/>
    <property type="project" value="UniProtKB-UniRule"/>
</dbReference>
<dbReference type="SFLD" id="SFLDG01386">
    <property type="entry name" value="main_SPASM_domain-containing"/>
    <property type="match status" value="1"/>
</dbReference>
<feature type="binding site" evidence="12">
    <location>
        <position position="24"/>
    </location>
    <ligand>
        <name>[4Fe-4S] cluster</name>
        <dbReference type="ChEBI" id="CHEBI:49883"/>
        <label>1</label>
        <note>4Fe-4S-S-AdoMet</note>
    </ligand>
</feature>
<evidence type="ECO:0000256" key="13">
    <source>
        <dbReference type="SAM" id="MobiDB-lite"/>
    </source>
</evidence>
<protein>
    <recommendedName>
        <fullName evidence="1 12">GTP 3',8-cyclase</fullName>
        <ecNumber evidence="1 12">4.1.99.22</ecNumber>
    </recommendedName>
    <alternativeName>
        <fullName evidence="12">Molybdenum cofactor biosynthesis protein A</fullName>
    </alternativeName>
</protein>
<dbReference type="CDD" id="cd21117">
    <property type="entry name" value="Twitch_MoaA"/>
    <property type="match status" value="1"/>
</dbReference>
<dbReference type="SMART" id="SM00729">
    <property type="entry name" value="Elp3"/>
    <property type="match status" value="1"/>
</dbReference>
<dbReference type="HAMAP" id="MF_01225_B">
    <property type="entry name" value="MoaA_B"/>
    <property type="match status" value="1"/>
</dbReference>
<keyword evidence="4 12" id="KW-0479">Metal-binding</keyword>
<dbReference type="PROSITE" id="PS51918">
    <property type="entry name" value="RADICAL_SAM"/>
    <property type="match status" value="1"/>
</dbReference>
<dbReference type="EC" id="4.1.99.22" evidence="1 12"/>
<keyword evidence="9 12" id="KW-0501">Molybdenum cofactor biosynthesis</keyword>
<keyword evidence="3 12" id="KW-0949">S-adenosyl-L-methionine</keyword>
<dbReference type="EMBL" id="JACRDE010000050">
    <property type="protein sequence ID" value="MBI5248198.1"/>
    <property type="molecule type" value="Genomic_DNA"/>
</dbReference>
<dbReference type="PANTHER" id="PTHR22960">
    <property type="entry name" value="MOLYBDOPTERIN COFACTOR SYNTHESIS PROTEIN A"/>
    <property type="match status" value="1"/>
</dbReference>
<feature type="binding site" evidence="12">
    <location>
        <position position="255"/>
    </location>
    <ligand>
        <name>[4Fe-4S] cluster</name>
        <dbReference type="ChEBI" id="CHEBI:49883"/>
        <label>2</label>
        <note>4Fe-4S-substrate</note>
    </ligand>
</feature>
<sequence length="325" mass="36981">MVDHCKRKITYLRISITDRCNLRCVYCMPANGLGLLEHSDILSYKEILRVIHVSAEMGITKVRVTGGEPLLRRDVCHLLRDILNVPGIRDLGLTTNGVLLKSMARPLWEAGLRRINISLDTLNPLKFRKIARRDHYQEVWEGIREAESVGFNPIRINVVAVKGLNDDELGCFARLSIEKPYSFRFIEYMPMGSMNWDFAKFMSCNEIVEKLKIYGSLHPIPRHCSDGPCRRFRFAGALGEIGLISPISNHFCGTCNRLRLTANGKLRPCLMSDHEVDIMKPLREQCSDGELATLIQEAITKKPKRHEANDGSRQHSMRHMSRIGG</sequence>
<feature type="binding site" evidence="12">
    <location>
        <position position="20"/>
    </location>
    <ligand>
        <name>[4Fe-4S] cluster</name>
        <dbReference type="ChEBI" id="CHEBI:49883"/>
        <label>1</label>
        <note>4Fe-4S-S-AdoMet</note>
    </ligand>
</feature>
<gene>
    <name evidence="12 15" type="primary">moaA</name>
    <name evidence="15" type="ORF">HY912_01775</name>
</gene>
<keyword evidence="5 12" id="KW-0547">Nucleotide-binding</keyword>
<dbReference type="AlphaFoldDB" id="A0A9D6UXM6"/>
<evidence type="ECO:0000256" key="6">
    <source>
        <dbReference type="ARBA" id="ARBA00023004"/>
    </source>
</evidence>
<dbReference type="InterPro" id="IPR013483">
    <property type="entry name" value="MoaA"/>
</dbReference>
<evidence type="ECO:0000256" key="8">
    <source>
        <dbReference type="ARBA" id="ARBA00023134"/>
    </source>
</evidence>
<comment type="caution">
    <text evidence="15">The sequence shown here is derived from an EMBL/GenBank/DDBJ whole genome shotgun (WGS) entry which is preliminary data.</text>
</comment>
<dbReference type="Gene3D" id="3.20.20.70">
    <property type="entry name" value="Aldolase class I"/>
    <property type="match status" value="1"/>
</dbReference>
<feature type="binding site" evidence="12">
    <location>
        <position position="13"/>
    </location>
    <ligand>
        <name>GTP</name>
        <dbReference type="ChEBI" id="CHEBI:37565"/>
    </ligand>
</feature>
<feature type="domain" description="Radical SAM core" evidence="14">
    <location>
        <begin position="4"/>
        <end position="217"/>
    </location>
</feature>
<keyword evidence="8 12" id="KW-0342">GTP-binding</keyword>
<evidence type="ECO:0000256" key="10">
    <source>
        <dbReference type="ARBA" id="ARBA00023239"/>
    </source>
</evidence>
<dbReference type="GO" id="GO:0061798">
    <property type="term" value="F:GTP 3',8'-cyclase activity"/>
    <property type="evidence" value="ECO:0007669"/>
    <property type="project" value="UniProtKB-UniRule"/>
</dbReference>
<comment type="cofactor">
    <cofactor evidence="12">
        <name>[4Fe-4S] cluster</name>
        <dbReference type="ChEBI" id="CHEBI:49883"/>
    </cofactor>
    <text evidence="12">Binds 2 [4Fe-4S] clusters. Binds 1 [4Fe-4S] cluster coordinated with 3 cysteines and an exchangeable S-adenosyl-L-methionine and 1 [4Fe-4S] cluster coordinated with 3 cysteines and the GTP-derived substrate.</text>
</comment>
<feature type="binding site" evidence="12">
    <location>
        <position position="189"/>
    </location>
    <ligand>
        <name>S-adenosyl-L-methionine</name>
        <dbReference type="ChEBI" id="CHEBI:59789"/>
    </ligand>
</feature>
<comment type="function">
    <text evidence="12">Catalyzes the cyclization of GTP to (8S)-3',8-cyclo-7,8-dihydroguanosine 5'-triphosphate.</text>
</comment>
<evidence type="ECO:0000256" key="3">
    <source>
        <dbReference type="ARBA" id="ARBA00022691"/>
    </source>
</evidence>
<comment type="caution">
    <text evidence="12">Lacks conserved residue(s) required for the propagation of feature annotation.</text>
</comment>
<accession>A0A9D6UXM6</accession>
<evidence type="ECO:0000259" key="14">
    <source>
        <dbReference type="PROSITE" id="PS51918"/>
    </source>
</evidence>
<feature type="binding site" evidence="12">
    <location>
        <position position="269"/>
    </location>
    <ligand>
        <name>[4Fe-4S] cluster</name>
        <dbReference type="ChEBI" id="CHEBI:49883"/>
        <label>2</label>
        <note>4Fe-4S-substrate</note>
    </ligand>
</feature>
<dbReference type="GO" id="GO:0046872">
    <property type="term" value="F:metal ion binding"/>
    <property type="evidence" value="ECO:0007669"/>
    <property type="project" value="UniProtKB-KW"/>
</dbReference>
<dbReference type="InterPro" id="IPR040064">
    <property type="entry name" value="MoaA-like"/>
</dbReference>
<feature type="compositionally biased region" description="Basic residues" evidence="13">
    <location>
        <begin position="315"/>
        <end position="325"/>
    </location>
</feature>
<dbReference type="InterPro" id="IPR007197">
    <property type="entry name" value="rSAM"/>
</dbReference>
<dbReference type="GO" id="GO:0061799">
    <property type="term" value="F:cyclic pyranopterin monophosphate synthase activity"/>
    <property type="evidence" value="ECO:0007669"/>
    <property type="project" value="TreeGrafter"/>
</dbReference>
<comment type="subunit">
    <text evidence="12">Monomer and homodimer.</text>
</comment>
<dbReference type="InterPro" id="IPR000385">
    <property type="entry name" value="MoaA_NifB_PqqE_Fe-S-bd_CS"/>
</dbReference>
<keyword evidence="7 12" id="KW-0411">Iron-sulfur</keyword>
<evidence type="ECO:0000256" key="7">
    <source>
        <dbReference type="ARBA" id="ARBA00023014"/>
    </source>
</evidence>
<evidence type="ECO:0000256" key="9">
    <source>
        <dbReference type="ARBA" id="ARBA00023150"/>
    </source>
</evidence>
<comment type="catalytic activity">
    <reaction evidence="11 12">
        <text>GTP + AH2 + S-adenosyl-L-methionine = (8S)-3',8-cyclo-7,8-dihydroguanosine 5'-triphosphate + 5'-deoxyadenosine + L-methionine + A + H(+)</text>
        <dbReference type="Rhea" id="RHEA:49576"/>
        <dbReference type="ChEBI" id="CHEBI:13193"/>
        <dbReference type="ChEBI" id="CHEBI:15378"/>
        <dbReference type="ChEBI" id="CHEBI:17319"/>
        <dbReference type="ChEBI" id="CHEBI:17499"/>
        <dbReference type="ChEBI" id="CHEBI:37565"/>
        <dbReference type="ChEBI" id="CHEBI:57844"/>
        <dbReference type="ChEBI" id="CHEBI:59789"/>
        <dbReference type="ChEBI" id="CHEBI:131766"/>
        <dbReference type="EC" id="4.1.99.22"/>
    </reaction>
</comment>
<evidence type="ECO:0000313" key="16">
    <source>
        <dbReference type="Proteomes" id="UP000807825"/>
    </source>
</evidence>
<feature type="binding site" evidence="12">
    <location>
        <begin position="257"/>
        <end position="259"/>
    </location>
    <ligand>
        <name>GTP</name>
        <dbReference type="ChEBI" id="CHEBI:37565"/>
    </ligand>
</feature>
<evidence type="ECO:0000256" key="4">
    <source>
        <dbReference type="ARBA" id="ARBA00022723"/>
    </source>
</evidence>
<comment type="pathway">
    <text evidence="12">Cofactor biosynthesis; molybdopterin biosynthesis.</text>
</comment>
<dbReference type="SFLD" id="SFLDS00029">
    <property type="entry name" value="Radical_SAM"/>
    <property type="match status" value="1"/>
</dbReference>
<reference evidence="15" key="1">
    <citation type="submission" date="2020-07" db="EMBL/GenBank/DDBJ databases">
        <title>Huge and variable diversity of episymbiotic CPR bacteria and DPANN archaea in groundwater ecosystems.</title>
        <authorList>
            <person name="He C.Y."/>
            <person name="Keren R."/>
            <person name="Whittaker M."/>
            <person name="Farag I.F."/>
            <person name="Doudna J."/>
            <person name="Cate J.H.D."/>
            <person name="Banfield J.F."/>
        </authorList>
    </citation>
    <scope>NUCLEOTIDE SEQUENCE</scope>
    <source>
        <strain evidence="15">NC_groundwater_1664_Pr3_B-0.1um_52_9</strain>
    </source>
</reference>
<feature type="binding site" evidence="12">
    <location>
        <position position="94"/>
    </location>
    <ligand>
        <name>GTP</name>
        <dbReference type="ChEBI" id="CHEBI:37565"/>
    </ligand>
</feature>
<dbReference type="InterPro" id="IPR010505">
    <property type="entry name" value="MoaA_twitch"/>
</dbReference>
<dbReference type="NCBIfam" id="TIGR02666">
    <property type="entry name" value="moaA"/>
    <property type="match status" value="1"/>
</dbReference>
<dbReference type="SFLD" id="SFLDG01383">
    <property type="entry name" value="cyclic_pyranopterin_phosphate"/>
    <property type="match status" value="1"/>
</dbReference>
<feature type="binding site" evidence="12">
    <location>
        <position position="252"/>
    </location>
    <ligand>
        <name>[4Fe-4S] cluster</name>
        <dbReference type="ChEBI" id="CHEBI:49883"/>
        <label>2</label>
        <note>4Fe-4S-substrate</note>
    </ligand>
</feature>
<dbReference type="GO" id="GO:0051539">
    <property type="term" value="F:4 iron, 4 sulfur cluster binding"/>
    <property type="evidence" value="ECO:0007669"/>
    <property type="project" value="UniProtKB-UniRule"/>
</dbReference>
<feature type="region of interest" description="Disordered" evidence="13">
    <location>
        <begin position="301"/>
        <end position="325"/>
    </location>
</feature>
<dbReference type="SFLD" id="SFLDG01067">
    <property type="entry name" value="SPASM/twitch_domain_containing"/>
    <property type="match status" value="1"/>
</dbReference>
<evidence type="ECO:0000256" key="5">
    <source>
        <dbReference type="ARBA" id="ARBA00022741"/>
    </source>
</evidence>
<dbReference type="InterPro" id="IPR013785">
    <property type="entry name" value="Aldolase_TIM"/>
</dbReference>
<dbReference type="SUPFAM" id="SSF102114">
    <property type="entry name" value="Radical SAM enzymes"/>
    <property type="match status" value="1"/>
</dbReference>
<dbReference type="Proteomes" id="UP000807825">
    <property type="component" value="Unassembled WGS sequence"/>
</dbReference>
<feature type="binding site" evidence="12">
    <location>
        <position position="118"/>
    </location>
    <ligand>
        <name>S-adenosyl-L-methionine</name>
        <dbReference type="ChEBI" id="CHEBI:59789"/>
    </ligand>
</feature>
<dbReference type="Pfam" id="PF06463">
    <property type="entry name" value="Mob_synth_C"/>
    <property type="match status" value="1"/>
</dbReference>
<dbReference type="GO" id="GO:1904047">
    <property type="term" value="F:S-adenosyl-L-methionine binding"/>
    <property type="evidence" value="ECO:0007669"/>
    <property type="project" value="UniProtKB-UniRule"/>
</dbReference>
<dbReference type="GO" id="GO:0006777">
    <property type="term" value="P:Mo-molybdopterin cofactor biosynthetic process"/>
    <property type="evidence" value="ECO:0007669"/>
    <property type="project" value="UniProtKB-UniRule"/>
</dbReference>
<keyword evidence="6 12" id="KW-0408">Iron</keyword>
<keyword evidence="2 12" id="KW-0004">4Fe-4S</keyword>
<dbReference type="InterPro" id="IPR006638">
    <property type="entry name" value="Elp3/MiaA/NifB-like_rSAM"/>
</dbReference>
<dbReference type="Pfam" id="PF04055">
    <property type="entry name" value="Radical_SAM"/>
    <property type="match status" value="1"/>
</dbReference>
<dbReference type="InterPro" id="IPR058240">
    <property type="entry name" value="rSAM_sf"/>
</dbReference>
<feature type="binding site" evidence="12">
    <location>
        <position position="63"/>
    </location>
    <ligand>
        <name>GTP</name>
        <dbReference type="ChEBI" id="CHEBI:37565"/>
    </ligand>
</feature>
<comment type="similarity">
    <text evidence="12">Belongs to the radical SAM superfamily. MoaA family.</text>
</comment>
<feature type="binding site" evidence="12">
    <location>
        <position position="26"/>
    </location>
    <ligand>
        <name>S-adenosyl-L-methionine</name>
        <dbReference type="ChEBI" id="CHEBI:59789"/>
    </ligand>
</feature>
<dbReference type="CDD" id="cd01335">
    <property type="entry name" value="Radical_SAM"/>
    <property type="match status" value="1"/>
</dbReference>
<dbReference type="PANTHER" id="PTHR22960:SF0">
    <property type="entry name" value="MOLYBDENUM COFACTOR BIOSYNTHESIS PROTEIN 1"/>
    <property type="match status" value="1"/>
</dbReference>
<keyword evidence="10 12" id="KW-0456">Lyase</keyword>
<feature type="binding site" evidence="12">
    <location>
        <position position="27"/>
    </location>
    <ligand>
        <name>[4Fe-4S] cluster</name>
        <dbReference type="ChEBI" id="CHEBI:49883"/>
        <label>1</label>
        <note>4Fe-4S-S-AdoMet</note>
    </ligand>
</feature>
<dbReference type="NCBIfam" id="NF001199">
    <property type="entry name" value="PRK00164.2-1"/>
    <property type="match status" value="1"/>
</dbReference>
<feature type="binding site" evidence="12">
    <location>
        <position position="67"/>
    </location>
    <ligand>
        <name>S-adenosyl-L-methionine</name>
        <dbReference type="ChEBI" id="CHEBI:59789"/>
    </ligand>
</feature>
<evidence type="ECO:0000256" key="2">
    <source>
        <dbReference type="ARBA" id="ARBA00022485"/>
    </source>
</evidence>
<evidence type="ECO:0000256" key="1">
    <source>
        <dbReference type="ARBA" id="ARBA00012167"/>
    </source>
</evidence>
<proteinExistence type="inferred from homology"/>
<name>A0A9D6UXM6_9BACT</name>
<dbReference type="InterPro" id="IPR050105">
    <property type="entry name" value="MoCo_biosynth_MoaA/MoaC"/>
</dbReference>
<organism evidence="15 16">
    <name type="scientific">Desulfomonile tiedjei</name>
    <dbReference type="NCBI Taxonomy" id="2358"/>
    <lineage>
        <taxon>Bacteria</taxon>
        <taxon>Pseudomonadati</taxon>
        <taxon>Thermodesulfobacteriota</taxon>
        <taxon>Desulfomonilia</taxon>
        <taxon>Desulfomonilales</taxon>
        <taxon>Desulfomonilaceae</taxon>
        <taxon>Desulfomonile</taxon>
    </lineage>
</organism>
<evidence type="ECO:0000256" key="11">
    <source>
        <dbReference type="ARBA" id="ARBA00048697"/>
    </source>
</evidence>
<evidence type="ECO:0000256" key="12">
    <source>
        <dbReference type="HAMAP-Rule" id="MF_01225"/>
    </source>
</evidence>
<dbReference type="PROSITE" id="PS01305">
    <property type="entry name" value="MOAA_NIFB_PQQE"/>
    <property type="match status" value="1"/>
</dbReference>